<evidence type="ECO:0000313" key="2">
    <source>
        <dbReference type="Proteomes" id="UP000198281"/>
    </source>
</evidence>
<gene>
    <name evidence="1" type="ORF">SAMN06295912_12422</name>
</gene>
<dbReference type="AlphaFoldDB" id="A0A239IEY2"/>
<protein>
    <recommendedName>
        <fullName evidence="3">Sulfotransferase family protein</fullName>
    </recommendedName>
</protein>
<organism evidence="1 2">
    <name type="scientific">Edaphosphingomonas laterariae</name>
    <dbReference type="NCBI Taxonomy" id="861865"/>
    <lineage>
        <taxon>Bacteria</taxon>
        <taxon>Pseudomonadati</taxon>
        <taxon>Pseudomonadota</taxon>
        <taxon>Alphaproteobacteria</taxon>
        <taxon>Sphingomonadales</taxon>
        <taxon>Rhizorhabdaceae</taxon>
        <taxon>Edaphosphingomonas</taxon>
    </lineage>
</organism>
<evidence type="ECO:0000313" key="1">
    <source>
        <dbReference type="EMBL" id="SNS92326.1"/>
    </source>
</evidence>
<dbReference type="InterPro" id="IPR027417">
    <property type="entry name" value="P-loop_NTPase"/>
</dbReference>
<dbReference type="OrthoDB" id="3397773at2"/>
<dbReference type="EMBL" id="FZOS01000024">
    <property type="protein sequence ID" value="SNS92326.1"/>
    <property type="molecule type" value="Genomic_DNA"/>
</dbReference>
<proteinExistence type="predicted"/>
<dbReference type="Gene3D" id="3.40.50.300">
    <property type="entry name" value="P-loop containing nucleotide triphosphate hydrolases"/>
    <property type="match status" value="1"/>
</dbReference>
<keyword evidence="2" id="KW-1185">Reference proteome</keyword>
<sequence>MRSTRVTDFASLITQTVRDAAWLPHRYDPGHDAVHFQHVPRDVHRKAVFATDEHLPADAEKRVLRREDVIGAVPDEAPMHFIFHSAFCCSTLLARVFDRPGWAMGLKEPVILNDLVGWRRRGGDPRTVAMVLDHSLRLLGRPFDPGEAIVIKPSNIVNSLATAMLAMRPSARALLLHAPLPTYLTSVAKKGMQGRLWVRDGLVGMLQDGSISFGFDQKDYLGQTDLQVAAIGWLAQHAIFAGLIARFGPDRVRSLDSETLLARREDAVRALTAHYGMPLTEADLSELAHGPVFHRHSKLGTDFASTDRNQEYRDAASAHGDEIDKVVRWAMAVAESAGVPMVLDSPLVA</sequence>
<name>A0A239IEY2_9SPHN</name>
<accession>A0A239IEY2</accession>
<reference evidence="2" key="1">
    <citation type="submission" date="2017-06" db="EMBL/GenBank/DDBJ databases">
        <authorList>
            <person name="Varghese N."/>
            <person name="Submissions S."/>
        </authorList>
    </citation>
    <scope>NUCLEOTIDE SEQUENCE [LARGE SCALE GENOMIC DNA]</scope>
    <source>
        <strain evidence="2">LNB2</strain>
    </source>
</reference>
<dbReference type="Proteomes" id="UP000198281">
    <property type="component" value="Unassembled WGS sequence"/>
</dbReference>
<dbReference type="SUPFAM" id="SSF52540">
    <property type="entry name" value="P-loop containing nucleoside triphosphate hydrolases"/>
    <property type="match status" value="1"/>
</dbReference>
<evidence type="ECO:0008006" key="3">
    <source>
        <dbReference type="Google" id="ProtNLM"/>
    </source>
</evidence>